<dbReference type="InterPro" id="IPR029063">
    <property type="entry name" value="SAM-dependent_MTases_sf"/>
</dbReference>
<dbReference type="GO" id="GO:0003886">
    <property type="term" value="F:DNA (cytosine-5-)-methyltransferase activity"/>
    <property type="evidence" value="ECO:0007669"/>
    <property type="project" value="UniProtKB-EC"/>
</dbReference>
<keyword evidence="4" id="KW-0680">Restriction system</keyword>
<evidence type="ECO:0000256" key="3">
    <source>
        <dbReference type="ARBA" id="ARBA00022691"/>
    </source>
</evidence>
<keyword evidence="2 6" id="KW-0808">Transferase</keyword>
<dbReference type="InterPro" id="IPR050750">
    <property type="entry name" value="C5-MTase"/>
</dbReference>
<dbReference type="AlphaFoldDB" id="A0A2D3L6Z5"/>
<evidence type="ECO:0000256" key="8">
    <source>
        <dbReference type="RuleBase" id="RU000417"/>
    </source>
</evidence>
<evidence type="ECO:0000313" key="9">
    <source>
        <dbReference type="EMBL" id="ATV26354.1"/>
    </source>
</evidence>
<dbReference type="PROSITE" id="PS00094">
    <property type="entry name" value="C5_MTASE_1"/>
    <property type="match status" value="1"/>
</dbReference>
<evidence type="ECO:0000256" key="1">
    <source>
        <dbReference type="ARBA" id="ARBA00022603"/>
    </source>
</evidence>
<evidence type="ECO:0000256" key="6">
    <source>
        <dbReference type="PROSITE-ProRule" id="PRU01016"/>
    </source>
</evidence>
<evidence type="ECO:0000256" key="7">
    <source>
        <dbReference type="RuleBase" id="RU000416"/>
    </source>
</evidence>
<dbReference type="NCBIfam" id="TIGR00675">
    <property type="entry name" value="dcm"/>
    <property type="match status" value="1"/>
</dbReference>
<keyword evidence="3 6" id="KW-0949">S-adenosyl-L-methionine</keyword>
<reference evidence="9 10" key="1">
    <citation type="submission" date="2017-11" db="EMBL/GenBank/DDBJ databases">
        <title>Genome sequencing of Prevotella intermedia KCOM 2837.</title>
        <authorList>
            <person name="Kook J.-K."/>
            <person name="Park S.-N."/>
            <person name="Lim Y.K."/>
        </authorList>
    </citation>
    <scope>NUCLEOTIDE SEQUENCE [LARGE SCALE GENOMIC DNA]</scope>
    <source>
        <strain evidence="9 10">KCOM 2837</strain>
    </source>
</reference>
<dbReference type="GO" id="GO:0009307">
    <property type="term" value="P:DNA restriction-modification system"/>
    <property type="evidence" value="ECO:0007669"/>
    <property type="project" value="UniProtKB-KW"/>
</dbReference>
<dbReference type="InterPro" id="IPR001525">
    <property type="entry name" value="C5_MeTfrase"/>
</dbReference>
<proteinExistence type="inferred from homology"/>
<evidence type="ECO:0000256" key="5">
    <source>
        <dbReference type="ARBA" id="ARBA00047422"/>
    </source>
</evidence>
<feature type="active site" evidence="6">
    <location>
        <position position="74"/>
    </location>
</feature>
<comment type="similarity">
    <text evidence="6 7">Belongs to the class I-like SAM-binding methyltransferase superfamily. C5-methyltransferase family.</text>
</comment>
<name>A0A2D3L6Z5_PREIN</name>
<dbReference type="Proteomes" id="UP000229630">
    <property type="component" value="Chromosome 1"/>
</dbReference>
<dbReference type="EMBL" id="CP024723">
    <property type="protein sequence ID" value="ATV26354.1"/>
    <property type="molecule type" value="Genomic_DNA"/>
</dbReference>
<dbReference type="GO" id="GO:0032259">
    <property type="term" value="P:methylation"/>
    <property type="evidence" value="ECO:0007669"/>
    <property type="project" value="UniProtKB-KW"/>
</dbReference>
<comment type="catalytic activity">
    <reaction evidence="5 8">
        <text>a 2'-deoxycytidine in DNA + S-adenosyl-L-methionine = a 5-methyl-2'-deoxycytidine in DNA + S-adenosyl-L-homocysteine + H(+)</text>
        <dbReference type="Rhea" id="RHEA:13681"/>
        <dbReference type="Rhea" id="RHEA-COMP:11369"/>
        <dbReference type="Rhea" id="RHEA-COMP:11370"/>
        <dbReference type="ChEBI" id="CHEBI:15378"/>
        <dbReference type="ChEBI" id="CHEBI:57856"/>
        <dbReference type="ChEBI" id="CHEBI:59789"/>
        <dbReference type="ChEBI" id="CHEBI:85452"/>
        <dbReference type="ChEBI" id="CHEBI:85454"/>
        <dbReference type="EC" id="2.1.1.37"/>
    </reaction>
</comment>
<gene>
    <name evidence="9" type="ORF">CTM62_06225</name>
</gene>
<dbReference type="PROSITE" id="PS51679">
    <property type="entry name" value="SAM_MT_C5"/>
    <property type="match status" value="1"/>
</dbReference>
<dbReference type="RefSeq" id="WP_100019321.1">
    <property type="nucleotide sequence ID" value="NZ_CP024723.1"/>
</dbReference>
<evidence type="ECO:0000256" key="4">
    <source>
        <dbReference type="ARBA" id="ARBA00022747"/>
    </source>
</evidence>
<dbReference type="PANTHER" id="PTHR46098">
    <property type="entry name" value="TRNA (CYTOSINE(38)-C(5))-METHYLTRANSFERASE"/>
    <property type="match status" value="1"/>
</dbReference>
<evidence type="ECO:0000313" key="10">
    <source>
        <dbReference type="Proteomes" id="UP000229630"/>
    </source>
</evidence>
<keyword evidence="1 6" id="KW-0489">Methyltransferase</keyword>
<dbReference type="EC" id="2.1.1.37" evidence="8"/>
<dbReference type="Pfam" id="PF00145">
    <property type="entry name" value="DNA_methylase"/>
    <property type="match status" value="2"/>
</dbReference>
<evidence type="ECO:0000256" key="2">
    <source>
        <dbReference type="ARBA" id="ARBA00022679"/>
    </source>
</evidence>
<protein>
    <recommendedName>
        <fullName evidence="8">Cytosine-specific methyltransferase</fullName>
        <ecNumber evidence="8">2.1.1.37</ecNumber>
    </recommendedName>
</protein>
<dbReference type="Gene3D" id="3.40.50.150">
    <property type="entry name" value="Vaccinia Virus protein VP39"/>
    <property type="match status" value="1"/>
</dbReference>
<dbReference type="SUPFAM" id="SSF53335">
    <property type="entry name" value="S-adenosyl-L-methionine-dependent methyltransferases"/>
    <property type="match status" value="1"/>
</dbReference>
<dbReference type="InterPro" id="IPR018117">
    <property type="entry name" value="C5_DNA_meth_AS"/>
</dbReference>
<sequence length="381" mass="43352">MTYTHASLFSGIGGAELAASWLGWTNVFHCEIQEFQRKVLEYWFPNSISYEDITKTDFSEWRGHIDVLTGGFPCQPFSVAGKRNGAEDNRYLWGEMLRAIRQIQPTWVVGENVNGILSMVQPSKETKMGRTDDLFDENFIYRKEQKFTIEVICEDLERTGYSVQPFVIPACAVGAPHRRDRVWIVAHRTDTGAEDLQQGGKNGVSQSFFAANTNNNRQRNRKDKQIFEQKCNRTTNIGKGCKDATSSNTQCFGGHKVDNKIQCEQSNGERTDGKGMFRTSFNTNGKGWNALRYDDGYSEATQQAESQFGRADCPQSWWRDFPTQSPVCNRDDGLPFKVADLTLSLAKWRSKSIEALGNAWVPQVVFEIFKTIDFYDKNNKV</sequence>
<dbReference type="PANTHER" id="PTHR46098:SF1">
    <property type="entry name" value="TRNA (CYTOSINE(38)-C(5))-METHYLTRANSFERASE"/>
    <property type="match status" value="1"/>
</dbReference>
<organism evidence="9 10">
    <name type="scientific">Prevotella intermedia</name>
    <dbReference type="NCBI Taxonomy" id="28131"/>
    <lineage>
        <taxon>Bacteria</taxon>
        <taxon>Pseudomonadati</taxon>
        <taxon>Bacteroidota</taxon>
        <taxon>Bacteroidia</taxon>
        <taxon>Bacteroidales</taxon>
        <taxon>Prevotellaceae</taxon>
        <taxon>Prevotella</taxon>
    </lineage>
</organism>
<dbReference type="REBASE" id="225694">
    <property type="entry name" value="M.Pin2837ORF6225P"/>
</dbReference>
<accession>A0A2D3L6Z5</accession>
<dbReference type="PRINTS" id="PR00105">
    <property type="entry name" value="C5METTRFRASE"/>
</dbReference>